<evidence type="ECO:0000313" key="1">
    <source>
        <dbReference type="EMBL" id="QPC97841.1"/>
    </source>
</evidence>
<protein>
    <submittedName>
        <fullName evidence="1">Uncharacterized protein</fullName>
    </submittedName>
</protein>
<evidence type="ECO:0000313" key="2">
    <source>
        <dbReference type="Proteomes" id="UP000594459"/>
    </source>
</evidence>
<name>A0A7S8F2C5_9SPHN</name>
<sequence>MLVTADSRAVLRDALRQRLGGQRAAEIEQVLPCPAGLSQVEKSAWLMLQNWSSDAPLREQYRSLDDYSRDRMEHLLGALD</sequence>
<gene>
    <name evidence="1" type="ORF">IRL76_07975</name>
</gene>
<dbReference type="EMBL" id="CP064654">
    <property type="protein sequence ID" value="QPC97841.1"/>
    <property type="molecule type" value="Genomic_DNA"/>
</dbReference>
<dbReference type="RefSeq" id="WP_200980851.1">
    <property type="nucleotide sequence ID" value="NZ_CP064654.1"/>
</dbReference>
<organism evidence="1 2">
    <name type="scientific">Qipengyuania soli</name>
    <dbReference type="NCBI Taxonomy" id="2782568"/>
    <lineage>
        <taxon>Bacteria</taxon>
        <taxon>Pseudomonadati</taxon>
        <taxon>Pseudomonadota</taxon>
        <taxon>Alphaproteobacteria</taxon>
        <taxon>Sphingomonadales</taxon>
        <taxon>Erythrobacteraceae</taxon>
        <taxon>Qipengyuania</taxon>
    </lineage>
</organism>
<reference evidence="1 2" key="1">
    <citation type="submission" date="2020-11" db="EMBL/GenBank/DDBJ databases">
        <title>The genome sequence of Erythrobacter sp. 6D36.</title>
        <authorList>
            <person name="Liu Y."/>
        </authorList>
    </citation>
    <scope>NUCLEOTIDE SEQUENCE [LARGE SCALE GENOMIC DNA]</scope>
    <source>
        <strain evidence="1 2">6D36</strain>
    </source>
</reference>
<proteinExistence type="predicted"/>
<dbReference type="AlphaFoldDB" id="A0A7S8F2C5"/>
<accession>A0A7S8F2C5</accession>
<keyword evidence="2" id="KW-1185">Reference proteome</keyword>
<dbReference type="Proteomes" id="UP000594459">
    <property type="component" value="Chromosome"/>
</dbReference>
<dbReference type="KEGG" id="qso:IRL76_07975"/>